<sequence>MQTSNAQNQASMVQWVGTSRNQALFHPVTWVEVPVGYPSHPRRTAVALPVMMAVSVKRSEVEFGKRKSSSTDQMPITFRRIARLRDAINVMIELMKKTNAAVIQSRMKKIERILEIMLEGGD</sequence>
<comment type="caution">
    <text evidence="1">The sequence shown here is derived from an EMBL/GenBank/DDBJ whole genome shotgun (WGS) entry which is preliminary data.</text>
</comment>
<dbReference type="Proteomes" id="UP001279734">
    <property type="component" value="Unassembled WGS sequence"/>
</dbReference>
<gene>
    <name evidence="1" type="ORF">Nepgr_003690</name>
</gene>
<keyword evidence="2" id="KW-1185">Reference proteome</keyword>
<evidence type="ECO:0000313" key="2">
    <source>
        <dbReference type="Proteomes" id="UP001279734"/>
    </source>
</evidence>
<dbReference type="EMBL" id="BSYO01000003">
    <property type="protein sequence ID" value="GMH01851.1"/>
    <property type="molecule type" value="Genomic_DNA"/>
</dbReference>
<protein>
    <submittedName>
        <fullName evidence="1">Uncharacterized protein</fullName>
    </submittedName>
</protein>
<name>A0AAD3S005_NEPGR</name>
<evidence type="ECO:0000313" key="1">
    <source>
        <dbReference type="EMBL" id="GMH01851.1"/>
    </source>
</evidence>
<dbReference type="AlphaFoldDB" id="A0AAD3S005"/>
<reference evidence="1" key="1">
    <citation type="submission" date="2023-05" db="EMBL/GenBank/DDBJ databases">
        <title>Nepenthes gracilis genome sequencing.</title>
        <authorList>
            <person name="Fukushima K."/>
        </authorList>
    </citation>
    <scope>NUCLEOTIDE SEQUENCE</scope>
    <source>
        <strain evidence="1">SING2019-196</strain>
    </source>
</reference>
<proteinExistence type="predicted"/>
<organism evidence="1 2">
    <name type="scientific">Nepenthes gracilis</name>
    <name type="common">Slender pitcher plant</name>
    <dbReference type="NCBI Taxonomy" id="150966"/>
    <lineage>
        <taxon>Eukaryota</taxon>
        <taxon>Viridiplantae</taxon>
        <taxon>Streptophyta</taxon>
        <taxon>Embryophyta</taxon>
        <taxon>Tracheophyta</taxon>
        <taxon>Spermatophyta</taxon>
        <taxon>Magnoliopsida</taxon>
        <taxon>eudicotyledons</taxon>
        <taxon>Gunneridae</taxon>
        <taxon>Pentapetalae</taxon>
        <taxon>Caryophyllales</taxon>
        <taxon>Nepenthaceae</taxon>
        <taxon>Nepenthes</taxon>
    </lineage>
</organism>
<accession>A0AAD3S005</accession>